<name>A0ABS8TFV8_DATST</name>
<evidence type="ECO:0000313" key="3">
    <source>
        <dbReference type="Proteomes" id="UP000823775"/>
    </source>
</evidence>
<accession>A0ABS8TFV8</accession>
<feature type="region of interest" description="Disordered" evidence="1">
    <location>
        <begin position="90"/>
        <end position="125"/>
    </location>
</feature>
<evidence type="ECO:0000313" key="2">
    <source>
        <dbReference type="EMBL" id="MCD7470390.1"/>
    </source>
</evidence>
<keyword evidence="3" id="KW-1185">Reference proteome</keyword>
<organism evidence="2 3">
    <name type="scientific">Datura stramonium</name>
    <name type="common">Jimsonweed</name>
    <name type="synonym">Common thornapple</name>
    <dbReference type="NCBI Taxonomy" id="4076"/>
    <lineage>
        <taxon>Eukaryota</taxon>
        <taxon>Viridiplantae</taxon>
        <taxon>Streptophyta</taxon>
        <taxon>Embryophyta</taxon>
        <taxon>Tracheophyta</taxon>
        <taxon>Spermatophyta</taxon>
        <taxon>Magnoliopsida</taxon>
        <taxon>eudicotyledons</taxon>
        <taxon>Gunneridae</taxon>
        <taxon>Pentapetalae</taxon>
        <taxon>asterids</taxon>
        <taxon>lamiids</taxon>
        <taxon>Solanales</taxon>
        <taxon>Solanaceae</taxon>
        <taxon>Solanoideae</taxon>
        <taxon>Datureae</taxon>
        <taxon>Datura</taxon>
    </lineage>
</organism>
<feature type="compositionally biased region" description="Acidic residues" evidence="1">
    <location>
        <begin position="187"/>
        <end position="198"/>
    </location>
</feature>
<evidence type="ECO:0000256" key="1">
    <source>
        <dbReference type="SAM" id="MobiDB-lite"/>
    </source>
</evidence>
<gene>
    <name evidence="2" type="ORF">HAX54_010202</name>
</gene>
<dbReference type="EMBL" id="JACEIK010001558">
    <property type="protein sequence ID" value="MCD7470390.1"/>
    <property type="molecule type" value="Genomic_DNA"/>
</dbReference>
<sequence length="210" mass="23446">MGTMAMTRLGQGTKVIGGIERPQRMIKLEQQVEQISAALNQRQKGTLPSDTIPNPRNEAGATTCRPISCSKTYDTQQHWRSGHCIVQGRSQQKKSRVGGEGSEFFNPRFKGSRRANEEDHDDVSLPQQPLRHFGICWVTDQEAATAQHRLSLSEHSRALCRVGPGFEEPLDDDVATDEEIARVESYIESDDDDEDYEMGEAALSPTNDED</sequence>
<proteinExistence type="predicted"/>
<reference evidence="2 3" key="1">
    <citation type="journal article" date="2021" name="BMC Genomics">
        <title>Datura genome reveals duplications of psychoactive alkaloid biosynthetic genes and high mutation rate following tissue culture.</title>
        <authorList>
            <person name="Rajewski A."/>
            <person name="Carter-House D."/>
            <person name="Stajich J."/>
            <person name="Litt A."/>
        </authorList>
    </citation>
    <scope>NUCLEOTIDE SEQUENCE [LARGE SCALE GENOMIC DNA]</scope>
    <source>
        <strain evidence="2">AR-01</strain>
    </source>
</reference>
<feature type="region of interest" description="Disordered" evidence="1">
    <location>
        <begin position="186"/>
        <end position="210"/>
    </location>
</feature>
<protein>
    <submittedName>
        <fullName evidence="2">Uncharacterized protein</fullName>
    </submittedName>
</protein>
<dbReference type="Proteomes" id="UP000823775">
    <property type="component" value="Unassembled WGS sequence"/>
</dbReference>
<comment type="caution">
    <text evidence="2">The sequence shown here is derived from an EMBL/GenBank/DDBJ whole genome shotgun (WGS) entry which is preliminary data.</text>
</comment>